<evidence type="ECO:0000256" key="1">
    <source>
        <dbReference type="ARBA" id="ARBA00022737"/>
    </source>
</evidence>
<name>A0ABW0GVV8_9HYPH</name>
<dbReference type="Proteomes" id="UP001596016">
    <property type="component" value="Unassembled WGS sequence"/>
</dbReference>
<keyword evidence="2" id="KW-0802">TPR repeat</keyword>
<keyword evidence="6" id="KW-1185">Reference proteome</keyword>
<dbReference type="Gene3D" id="1.25.40.10">
    <property type="entry name" value="Tetratricopeptide repeat domain"/>
    <property type="match status" value="1"/>
</dbReference>
<proteinExistence type="predicted"/>
<dbReference type="PANTHER" id="PTHR44858:SF1">
    <property type="entry name" value="UDP-N-ACETYLGLUCOSAMINE--PEPTIDE N-ACETYLGLUCOSAMINYLTRANSFERASE SPINDLY-RELATED"/>
    <property type="match status" value="1"/>
</dbReference>
<evidence type="ECO:0000313" key="5">
    <source>
        <dbReference type="EMBL" id="MFC5384643.1"/>
    </source>
</evidence>
<evidence type="ECO:0000256" key="3">
    <source>
        <dbReference type="SAM" id="MobiDB-lite"/>
    </source>
</evidence>
<organism evidence="5 6">
    <name type="scientific">Aquamicrobium segne</name>
    <dbReference type="NCBI Taxonomy" id="469547"/>
    <lineage>
        <taxon>Bacteria</taxon>
        <taxon>Pseudomonadati</taxon>
        <taxon>Pseudomonadota</taxon>
        <taxon>Alphaproteobacteria</taxon>
        <taxon>Hyphomicrobiales</taxon>
        <taxon>Phyllobacteriaceae</taxon>
        <taxon>Aquamicrobium</taxon>
    </lineage>
</organism>
<sequence>MQDDFDVRHQSKPLNGWRAIADYLGRNQSTVKRWANDGGLPVHRPKGSTARKGVPVYAFAHELDTWLRGRRLDRLAPDGAPPTEMPVEDDAAEMQPTSFPATTSAEPRIWSRRTTIIGGAGISLVLLAGLGLWRTQSGMDAGISQPRISDDARGLYHRGLFHMDLRTGDGLSRAIALFNEALVLEPDFTDASAALAQTYNLAVQYDVLAQDKGYPLALATARTVLSREPDHPGGLAALAFNTFYWLRNFSTAYDLFEEALKLDPDNADVHHWYALAVMHDRQFDIALREIETAQRLSPTSPSILANKALILHHAGRSGEALTILEPLAESQPRLLSPVSYLATIYLDIGRDGDFVTAYGQAADLTGNVGRKEITEAARQGIARAGRSGMLDAMLGVQTRLSSEGQERAFKVAITAAYLERADLALDYLELAIQRDEPDVLGVRLELPNGPLNGSPRYAELVRRVGFFAG</sequence>
<gene>
    <name evidence="5" type="ORF">ACFPLB_01555</name>
</gene>
<accession>A0ABW0GVV8</accession>
<feature type="transmembrane region" description="Helical" evidence="4">
    <location>
        <begin position="114"/>
        <end position="133"/>
    </location>
</feature>
<dbReference type="EMBL" id="JBHSLL010000007">
    <property type="protein sequence ID" value="MFC5384643.1"/>
    <property type="molecule type" value="Genomic_DNA"/>
</dbReference>
<dbReference type="InterPro" id="IPR050498">
    <property type="entry name" value="Ycf3"/>
</dbReference>
<evidence type="ECO:0000313" key="6">
    <source>
        <dbReference type="Proteomes" id="UP001596016"/>
    </source>
</evidence>
<evidence type="ECO:0000256" key="4">
    <source>
        <dbReference type="SAM" id="Phobius"/>
    </source>
</evidence>
<dbReference type="RefSeq" id="WP_378227491.1">
    <property type="nucleotide sequence ID" value="NZ_JBHSLL010000007.1"/>
</dbReference>
<feature type="compositionally biased region" description="Polar residues" evidence="3">
    <location>
        <begin position="95"/>
        <end position="104"/>
    </location>
</feature>
<comment type="caution">
    <text evidence="5">The sequence shown here is derived from an EMBL/GenBank/DDBJ whole genome shotgun (WGS) entry which is preliminary data.</text>
</comment>
<keyword evidence="4" id="KW-0472">Membrane</keyword>
<keyword evidence="4" id="KW-0812">Transmembrane</keyword>
<evidence type="ECO:0000256" key="2">
    <source>
        <dbReference type="ARBA" id="ARBA00022803"/>
    </source>
</evidence>
<protein>
    <recommendedName>
        <fullName evidence="7">Tetratricopeptide repeat protein</fullName>
    </recommendedName>
</protein>
<dbReference type="InterPro" id="IPR011990">
    <property type="entry name" value="TPR-like_helical_dom_sf"/>
</dbReference>
<reference evidence="6" key="1">
    <citation type="journal article" date="2019" name="Int. J. Syst. Evol. Microbiol.">
        <title>The Global Catalogue of Microorganisms (GCM) 10K type strain sequencing project: providing services to taxonomists for standard genome sequencing and annotation.</title>
        <authorList>
            <consortium name="The Broad Institute Genomics Platform"/>
            <consortium name="The Broad Institute Genome Sequencing Center for Infectious Disease"/>
            <person name="Wu L."/>
            <person name="Ma J."/>
        </authorList>
    </citation>
    <scope>NUCLEOTIDE SEQUENCE [LARGE SCALE GENOMIC DNA]</scope>
    <source>
        <strain evidence="6">CGMCC 4.1415</strain>
    </source>
</reference>
<keyword evidence="4" id="KW-1133">Transmembrane helix</keyword>
<evidence type="ECO:0008006" key="7">
    <source>
        <dbReference type="Google" id="ProtNLM"/>
    </source>
</evidence>
<feature type="region of interest" description="Disordered" evidence="3">
    <location>
        <begin position="74"/>
        <end position="104"/>
    </location>
</feature>
<keyword evidence="1" id="KW-0677">Repeat</keyword>
<dbReference type="SUPFAM" id="SSF48452">
    <property type="entry name" value="TPR-like"/>
    <property type="match status" value="1"/>
</dbReference>
<dbReference type="PANTHER" id="PTHR44858">
    <property type="entry name" value="TETRATRICOPEPTIDE REPEAT PROTEIN 6"/>
    <property type="match status" value="1"/>
</dbReference>